<accession>A0ABY6BNG4</accession>
<dbReference type="Pfam" id="PF14345">
    <property type="entry name" value="GDYXXLXY"/>
    <property type="match status" value="1"/>
</dbReference>
<proteinExistence type="predicted"/>
<organism evidence="1 2">
    <name type="scientific">Tahibacter amnicola</name>
    <dbReference type="NCBI Taxonomy" id="2976241"/>
    <lineage>
        <taxon>Bacteria</taxon>
        <taxon>Pseudomonadati</taxon>
        <taxon>Pseudomonadota</taxon>
        <taxon>Gammaproteobacteria</taxon>
        <taxon>Lysobacterales</taxon>
        <taxon>Rhodanobacteraceae</taxon>
        <taxon>Tahibacter</taxon>
    </lineage>
</organism>
<keyword evidence="2" id="KW-1185">Reference proteome</keyword>
<sequence>MSEWQPRLAWIGLALVLLLCNAFIASRDAVLRSGTVVFLPLEPADPRSLIQGDYMTLRFALVNDALRARPDRPPSPAAEGFAIVTLDARRVAQFRRLQPAAEPLAEGEYALRFQVPVSRAPYVVTDAFYFAEGSAERYATARFGEVRVTGAGDAVLAGLRDKDFNPL</sequence>
<dbReference type="Proteomes" id="UP001064632">
    <property type="component" value="Chromosome"/>
</dbReference>
<dbReference type="RefSeq" id="WP_261697057.1">
    <property type="nucleotide sequence ID" value="NZ_CP104694.1"/>
</dbReference>
<name>A0ABY6BNG4_9GAMM</name>
<gene>
    <name evidence="1" type="ORF">N4264_10895</name>
</gene>
<reference evidence="1" key="1">
    <citation type="submission" date="2022-09" db="EMBL/GenBank/DDBJ databases">
        <title>Tahibacter sp. nov., isolated from a fresh water.</title>
        <authorList>
            <person name="Baek J.H."/>
            <person name="Lee J.K."/>
            <person name="Kim J.M."/>
            <person name="Jeon C.O."/>
        </authorList>
    </citation>
    <scope>NUCLEOTIDE SEQUENCE</scope>
    <source>
        <strain evidence="1">W38</strain>
    </source>
</reference>
<evidence type="ECO:0000313" key="1">
    <source>
        <dbReference type="EMBL" id="UXI70106.1"/>
    </source>
</evidence>
<dbReference type="InterPro" id="IPR025833">
    <property type="entry name" value="GDYXXLXY"/>
</dbReference>
<evidence type="ECO:0000313" key="2">
    <source>
        <dbReference type="Proteomes" id="UP001064632"/>
    </source>
</evidence>
<dbReference type="EMBL" id="CP104694">
    <property type="protein sequence ID" value="UXI70106.1"/>
    <property type="molecule type" value="Genomic_DNA"/>
</dbReference>
<protein>
    <submittedName>
        <fullName evidence="1">GDYXXLXY domain-containing protein</fullName>
    </submittedName>
</protein>